<dbReference type="PROSITE" id="PS00061">
    <property type="entry name" value="ADH_SHORT"/>
    <property type="match status" value="1"/>
</dbReference>
<dbReference type="SUPFAM" id="SSF51735">
    <property type="entry name" value="NAD(P)-binding Rossmann-fold domains"/>
    <property type="match status" value="1"/>
</dbReference>
<dbReference type="PRINTS" id="PR00081">
    <property type="entry name" value="GDHRDH"/>
</dbReference>
<gene>
    <name evidence="3" type="ORF">GCM10022288_07570</name>
</gene>
<comment type="caution">
    <text evidence="3">The sequence shown here is derived from an EMBL/GenBank/DDBJ whole genome shotgun (WGS) entry which is preliminary data.</text>
</comment>
<dbReference type="EMBL" id="BAABBX010000005">
    <property type="protein sequence ID" value="GAA4185464.1"/>
    <property type="molecule type" value="Genomic_DNA"/>
</dbReference>
<evidence type="ECO:0000313" key="3">
    <source>
        <dbReference type="EMBL" id="GAA4185464.1"/>
    </source>
</evidence>
<accession>A0ABP8AKI8</accession>
<keyword evidence="4" id="KW-1185">Reference proteome</keyword>
<dbReference type="NCBIfam" id="NF004846">
    <property type="entry name" value="PRK06197.1"/>
    <property type="match status" value="1"/>
</dbReference>
<proteinExistence type="inferred from homology"/>
<dbReference type="Proteomes" id="UP001500213">
    <property type="component" value="Unassembled WGS sequence"/>
</dbReference>
<keyword evidence="2" id="KW-0560">Oxidoreductase</keyword>
<reference evidence="4" key="1">
    <citation type="journal article" date="2019" name="Int. J. Syst. Evol. Microbiol.">
        <title>The Global Catalogue of Microorganisms (GCM) 10K type strain sequencing project: providing services to taxonomists for standard genome sequencing and annotation.</title>
        <authorList>
            <consortium name="The Broad Institute Genomics Platform"/>
            <consortium name="The Broad Institute Genome Sequencing Center for Infectious Disease"/>
            <person name="Wu L."/>
            <person name="Ma J."/>
        </authorList>
    </citation>
    <scope>NUCLEOTIDE SEQUENCE [LARGE SCALE GENOMIC DNA]</scope>
    <source>
        <strain evidence="4">JCM 17593</strain>
    </source>
</reference>
<protein>
    <submittedName>
        <fullName evidence="3">SDR family oxidoreductase</fullName>
    </submittedName>
</protein>
<comment type="similarity">
    <text evidence="1">Belongs to the short-chain dehydrogenases/reductases (SDR) family.</text>
</comment>
<evidence type="ECO:0000256" key="2">
    <source>
        <dbReference type="ARBA" id="ARBA00023002"/>
    </source>
</evidence>
<dbReference type="Gene3D" id="3.40.50.720">
    <property type="entry name" value="NAD(P)-binding Rossmann-like Domain"/>
    <property type="match status" value="1"/>
</dbReference>
<organism evidence="3 4">
    <name type="scientific">Gryllotalpicola kribbensis</name>
    <dbReference type="NCBI Taxonomy" id="993084"/>
    <lineage>
        <taxon>Bacteria</taxon>
        <taxon>Bacillati</taxon>
        <taxon>Actinomycetota</taxon>
        <taxon>Actinomycetes</taxon>
        <taxon>Micrococcales</taxon>
        <taxon>Microbacteriaceae</taxon>
        <taxon>Gryllotalpicola</taxon>
    </lineage>
</organism>
<dbReference type="InterPro" id="IPR020904">
    <property type="entry name" value="Sc_DH/Rdtase_CS"/>
</dbReference>
<evidence type="ECO:0000256" key="1">
    <source>
        <dbReference type="ARBA" id="ARBA00006484"/>
    </source>
</evidence>
<name>A0ABP8AKI8_9MICO</name>
<dbReference type="PANTHER" id="PTHR24320:SF148">
    <property type="entry name" value="NAD(P)-BINDING ROSSMANN-FOLD SUPERFAMILY PROTEIN"/>
    <property type="match status" value="1"/>
</dbReference>
<dbReference type="RefSeq" id="WP_344773966.1">
    <property type="nucleotide sequence ID" value="NZ_BAABBX010000005.1"/>
</dbReference>
<dbReference type="PANTHER" id="PTHR24320">
    <property type="entry name" value="RETINOL DEHYDROGENASE"/>
    <property type="match status" value="1"/>
</dbReference>
<evidence type="ECO:0000313" key="4">
    <source>
        <dbReference type="Proteomes" id="UP001500213"/>
    </source>
</evidence>
<dbReference type="InterPro" id="IPR002347">
    <property type="entry name" value="SDR_fam"/>
</dbReference>
<sequence>MYYDLPPQHGRRFIVTGSNSGTGREAARRLALAGADVVMAVRTPEKGEQARSAILAEAPAARIEVRRLDLADLGSVREFASSVVDDREPLHALVNNAGVMVPPHRIETVDGFELQFGTNFLGPFALTNLLLPTLLRTPGARVATMSSGTANFGRIRFDDLNWTRRRFSPQRAYAQSKLADLLLARQLAVIAEQRGWDLLSTAAHPGYTRTNLQTAGRNLGRADSEQLPPIRRTLLPSQGVEPGAEPLLFAATSPDAEQGAYYGPGGRLGLVGPTHRAGIPRSARSLEVAQRLWRAAEELTGTTLTREASPA</sequence>
<dbReference type="InterPro" id="IPR036291">
    <property type="entry name" value="NAD(P)-bd_dom_sf"/>
</dbReference>
<dbReference type="NCBIfam" id="NF004513">
    <property type="entry name" value="PRK05854.1"/>
    <property type="match status" value="1"/>
</dbReference>
<dbReference type="Pfam" id="PF00106">
    <property type="entry name" value="adh_short"/>
    <property type="match status" value="1"/>
</dbReference>